<name>A0A848DRE2_9PSEU</name>
<reference evidence="2 3" key="1">
    <citation type="submission" date="2020-04" db="EMBL/GenBank/DDBJ databases">
        <authorList>
            <person name="Klaysubun C."/>
            <person name="Duangmal K."/>
            <person name="Lipun K."/>
        </authorList>
    </citation>
    <scope>NUCLEOTIDE SEQUENCE [LARGE SCALE GENOMIC DNA]</scope>
    <source>
        <strain evidence="2 3">DSM 45300</strain>
    </source>
</reference>
<dbReference type="Gene3D" id="1.20.120.680">
    <property type="entry name" value="Formiminotetrahydrofolate cyclodeaminase monomer, up-and-down helical bundle"/>
    <property type="match status" value="1"/>
</dbReference>
<evidence type="ECO:0000313" key="2">
    <source>
        <dbReference type="EMBL" id="NMH95308.1"/>
    </source>
</evidence>
<dbReference type="AlphaFoldDB" id="A0A848DRE2"/>
<proteinExistence type="predicted"/>
<comment type="caution">
    <text evidence="2">The sequence shown here is derived from an EMBL/GenBank/DDBJ whole genome shotgun (WGS) entry which is preliminary data.</text>
</comment>
<protein>
    <submittedName>
        <fullName evidence="2">Formiminotransferase-cyclodeaminase</fullName>
    </submittedName>
</protein>
<accession>A0A848DRE2</accession>
<evidence type="ECO:0000313" key="3">
    <source>
        <dbReference type="Proteomes" id="UP000586918"/>
    </source>
</evidence>
<dbReference type="RefSeq" id="WP_169415967.1">
    <property type="nucleotide sequence ID" value="NZ_JAAXKZ010000174.1"/>
</dbReference>
<organism evidence="2 3">
    <name type="scientific">Pseudonocardia bannensis</name>
    <dbReference type="NCBI Taxonomy" id="630973"/>
    <lineage>
        <taxon>Bacteria</taxon>
        <taxon>Bacillati</taxon>
        <taxon>Actinomycetota</taxon>
        <taxon>Actinomycetes</taxon>
        <taxon>Pseudonocardiales</taxon>
        <taxon>Pseudonocardiaceae</taxon>
        <taxon>Pseudonocardia</taxon>
    </lineage>
</organism>
<feature type="domain" description="Cyclodeaminase/cyclohydrolase" evidence="1">
    <location>
        <begin position="14"/>
        <end position="174"/>
    </location>
</feature>
<dbReference type="Proteomes" id="UP000586918">
    <property type="component" value="Unassembled WGS sequence"/>
</dbReference>
<sequence length="208" mass="20988">MDDDRTSPSLLDLSVAELLDSVARRTAAPGGGAAAALTTALAAALTAMAARFAGPGAAGAAGAAARADELRAVAAALADADVAAYRAFRTAARTPREDDPWMWPSRLREALDDTVDVPLDVATVAREITRLAAGLAREGNPRLRGDAATGALLAAAAASSAALLVTENLTGEPDDVRTGRALGLAAAARRTAQGLLPRTPGEIRPGAF</sequence>
<keyword evidence="2" id="KW-0808">Transferase</keyword>
<dbReference type="EMBL" id="JAAXKZ010000174">
    <property type="protein sequence ID" value="NMH95308.1"/>
    <property type="molecule type" value="Genomic_DNA"/>
</dbReference>
<dbReference type="SUPFAM" id="SSF101262">
    <property type="entry name" value="Methenyltetrahydrofolate cyclohydrolase-like"/>
    <property type="match status" value="1"/>
</dbReference>
<dbReference type="GO" id="GO:0016740">
    <property type="term" value="F:transferase activity"/>
    <property type="evidence" value="ECO:0007669"/>
    <property type="project" value="UniProtKB-KW"/>
</dbReference>
<dbReference type="Pfam" id="PF04961">
    <property type="entry name" value="FTCD_C"/>
    <property type="match status" value="1"/>
</dbReference>
<gene>
    <name evidence="2" type="ORF">HF519_27895</name>
</gene>
<dbReference type="InterPro" id="IPR007044">
    <property type="entry name" value="Cyclodeamin/CycHdrlase"/>
</dbReference>
<evidence type="ECO:0000259" key="1">
    <source>
        <dbReference type="Pfam" id="PF04961"/>
    </source>
</evidence>
<keyword evidence="3" id="KW-1185">Reference proteome</keyword>
<dbReference type="InterPro" id="IPR036178">
    <property type="entry name" value="Formintransfe-cycloase-like_sf"/>
</dbReference>